<organism evidence="1 2">
    <name type="scientific">Liparis tanakae</name>
    <name type="common">Tanaka's snailfish</name>
    <dbReference type="NCBI Taxonomy" id="230148"/>
    <lineage>
        <taxon>Eukaryota</taxon>
        <taxon>Metazoa</taxon>
        <taxon>Chordata</taxon>
        <taxon>Craniata</taxon>
        <taxon>Vertebrata</taxon>
        <taxon>Euteleostomi</taxon>
        <taxon>Actinopterygii</taxon>
        <taxon>Neopterygii</taxon>
        <taxon>Teleostei</taxon>
        <taxon>Neoteleostei</taxon>
        <taxon>Acanthomorphata</taxon>
        <taxon>Eupercaria</taxon>
        <taxon>Perciformes</taxon>
        <taxon>Cottioidei</taxon>
        <taxon>Cottales</taxon>
        <taxon>Liparidae</taxon>
        <taxon>Liparis</taxon>
    </lineage>
</organism>
<name>A0A4Z2IA59_9TELE</name>
<keyword evidence="2" id="KW-1185">Reference proteome</keyword>
<dbReference type="Proteomes" id="UP000314294">
    <property type="component" value="Unassembled WGS sequence"/>
</dbReference>
<comment type="caution">
    <text evidence="1">The sequence shown here is derived from an EMBL/GenBank/DDBJ whole genome shotgun (WGS) entry which is preliminary data.</text>
</comment>
<evidence type="ECO:0000313" key="1">
    <source>
        <dbReference type="EMBL" id="TNN74285.1"/>
    </source>
</evidence>
<evidence type="ECO:0000313" key="2">
    <source>
        <dbReference type="Proteomes" id="UP000314294"/>
    </source>
</evidence>
<accession>A0A4Z2IA59</accession>
<reference evidence="1 2" key="1">
    <citation type="submission" date="2019-03" db="EMBL/GenBank/DDBJ databases">
        <title>First draft genome of Liparis tanakae, snailfish: a comprehensive survey of snailfish specific genes.</title>
        <authorList>
            <person name="Kim W."/>
            <person name="Song I."/>
            <person name="Jeong J.-H."/>
            <person name="Kim D."/>
            <person name="Kim S."/>
            <person name="Ryu S."/>
            <person name="Song J.Y."/>
            <person name="Lee S.K."/>
        </authorList>
    </citation>
    <scope>NUCLEOTIDE SEQUENCE [LARGE SCALE GENOMIC DNA]</scope>
    <source>
        <tissue evidence="1">Muscle</tissue>
    </source>
</reference>
<protein>
    <submittedName>
        <fullName evidence="1">Uncharacterized protein</fullName>
    </submittedName>
</protein>
<dbReference type="AlphaFoldDB" id="A0A4Z2IA59"/>
<sequence length="67" mass="7446">MSLLKSSSAKVIGKSYCFCFAIKHQIESPHPPVAINVKGNKRDQHLTGFWQPALAGIILDYCSRLET</sequence>
<dbReference type="EMBL" id="SRLO01000116">
    <property type="protein sequence ID" value="TNN74285.1"/>
    <property type="molecule type" value="Genomic_DNA"/>
</dbReference>
<proteinExistence type="predicted"/>
<gene>
    <name evidence="1" type="ORF">EYF80_015528</name>
</gene>